<keyword evidence="2" id="KW-1185">Reference proteome</keyword>
<dbReference type="RefSeq" id="WP_175276725.1">
    <property type="nucleotide sequence ID" value="NZ_CP054836.1"/>
</dbReference>
<evidence type="ECO:0000313" key="2">
    <source>
        <dbReference type="Proteomes" id="UP000509367"/>
    </source>
</evidence>
<dbReference type="AlphaFoldDB" id="A0A6N1VHN9"/>
<dbReference type="InterPro" id="IPR021270">
    <property type="entry name" value="DUF2849"/>
</dbReference>
<gene>
    <name evidence="1" type="ORF">HTY61_10410</name>
</gene>
<dbReference type="Pfam" id="PF11011">
    <property type="entry name" value="DUF2849"/>
    <property type="match status" value="1"/>
</dbReference>
<accession>A0A6N1VHN9</accession>
<protein>
    <submittedName>
        <fullName evidence="1">DUF2849 domain-containing protein</fullName>
    </submittedName>
</protein>
<name>A0A6N1VHN9_9HYPH</name>
<dbReference type="EMBL" id="CP054836">
    <property type="protein sequence ID" value="QKV18832.1"/>
    <property type="molecule type" value="Genomic_DNA"/>
</dbReference>
<reference evidence="1 2" key="1">
    <citation type="submission" date="2020-06" db="EMBL/GenBank/DDBJ databases">
        <title>Oricola thermophila sp. nov. isolated from a tidal sediments.</title>
        <authorList>
            <person name="Kwon K.K."/>
            <person name="Yang S.-H."/>
            <person name="Park M.-J."/>
        </authorList>
    </citation>
    <scope>NUCLEOTIDE SEQUENCE [LARGE SCALE GENOMIC DNA]</scope>
    <source>
        <strain evidence="1 2">MEBiC13590</strain>
    </source>
</reference>
<dbReference type="Proteomes" id="UP000509367">
    <property type="component" value="Chromosome"/>
</dbReference>
<organism evidence="1 2">
    <name type="scientific">Oricola thermophila</name>
    <dbReference type="NCBI Taxonomy" id="2742145"/>
    <lineage>
        <taxon>Bacteria</taxon>
        <taxon>Pseudomonadati</taxon>
        <taxon>Pseudomonadota</taxon>
        <taxon>Alphaproteobacteria</taxon>
        <taxon>Hyphomicrobiales</taxon>
        <taxon>Ahrensiaceae</taxon>
        <taxon>Oricola</taxon>
    </lineage>
</organism>
<proteinExistence type="predicted"/>
<sequence>MAREYKPRIVTANDLIEGDVVYFTASHNWSRDIGEAVVAWSREAAEQLLAAAQAQENRVVGPYLAETDIGEDNRPQPVHFREVFRTRGPSNYFHGKQAET</sequence>
<dbReference type="KEGG" id="orm:HTY61_10410"/>
<evidence type="ECO:0000313" key="1">
    <source>
        <dbReference type="EMBL" id="QKV18832.1"/>
    </source>
</evidence>